<dbReference type="AlphaFoldDB" id="A0A2T5GHE3"/>
<evidence type="ECO:0000313" key="1">
    <source>
        <dbReference type="EMBL" id="PTQ58732.1"/>
    </source>
</evidence>
<keyword evidence="2" id="KW-1185">Reference proteome</keyword>
<accession>A0A2T5GHE3</accession>
<evidence type="ECO:0000313" key="2">
    <source>
        <dbReference type="Proteomes" id="UP000244189"/>
    </source>
</evidence>
<dbReference type="RefSeq" id="WP_244185380.1">
    <property type="nucleotide sequence ID" value="NZ_QAOG01000007.1"/>
</dbReference>
<comment type="caution">
    <text evidence="1">The sequence shown here is derived from an EMBL/GenBank/DDBJ whole genome shotgun (WGS) entry which is preliminary data.</text>
</comment>
<proteinExistence type="predicted"/>
<protein>
    <submittedName>
        <fullName evidence="1">Uncharacterized protein</fullName>
    </submittedName>
</protein>
<name>A0A2T5GHE3_9SPHN</name>
<reference evidence="1 2" key="1">
    <citation type="submission" date="2018-04" db="EMBL/GenBank/DDBJ databases">
        <title>Genomic Encyclopedia of Type Strains, Phase III (KMG-III): the genomes of soil and plant-associated and newly described type strains.</title>
        <authorList>
            <person name="Whitman W."/>
        </authorList>
    </citation>
    <scope>NUCLEOTIDE SEQUENCE [LARGE SCALE GENOMIC DNA]</scope>
    <source>
        <strain evidence="1 2">MA101b</strain>
    </source>
</reference>
<gene>
    <name evidence="1" type="ORF">C8J26_3602</name>
</gene>
<dbReference type="EMBL" id="QAOG01000007">
    <property type="protein sequence ID" value="PTQ58732.1"/>
    <property type="molecule type" value="Genomic_DNA"/>
</dbReference>
<organism evidence="1 2">
    <name type="scientific">Sphingomonas aurantiaca</name>
    <dbReference type="NCBI Taxonomy" id="185949"/>
    <lineage>
        <taxon>Bacteria</taxon>
        <taxon>Pseudomonadati</taxon>
        <taxon>Pseudomonadota</taxon>
        <taxon>Alphaproteobacteria</taxon>
        <taxon>Sphingomonadales</taxon>
        <taxon>Sphingomonadaceae</taxon>
        <taxon>Sphingomonas</taxon>
    </lineage>
</organism>
<dbReference type="Proteomes" id="UP000244189">
    <property type="component" value="Unassembled WGS sequence"/>
</dbReference>
<sequence>MRLQAFLGGLALLIAMAFWYRPTDDKRAVKRGEVWTCSAAATHDFCDAVTGLSKAVRNPFLRVDRTSILPPRDTPGAVDPSITQANIGTTICRPGYARSARPAFAVTAPVKRRLMDTQHTGESFADYELDHLIPISLGGAPLDLRDLWLQPRRGQANAADKNALAYVLWRLVCERRVPLRTAQQAIRHDWTKAYDTYATPENMARYHFRHRQEERD</sequence>